<protein>
    <submittedName>
        <fullName evidence="1">Cytoplasmic protein</fullName>
    </submittedName>
</protein>
<comment type="caution">
    <text evidence="1">The sequence shown here is derived from an EMBL/GenBank/DDBJ whole genome shotgun (WGS) entry which is preliminary data.</text>
</comment>
<proteinExistence type="predicted"/>
<evidence type="ECO:0000313" key="1">
    <source>
        <dbReference type="EMBL" id="HGH61366.1"/>
    </source>
</evidence>
<gene>
    <name evidence="1" type="ORF">ENV54_08720</name>
</gene>
<sequence length="83" mass="9465">MDKRFVRQAAAARVVRRTQTKQFDSFNAVELYCPKCKRANPVRERLLLVLPEGDKYEYLCAYCGTSVGDRIVRGETKPLVIVG</sequence>
<accession>A0A7C4AS69</accession>
<dbReference type="EMBL" id="DTGT01000271">
    <property type="protein sequence ID" value="HGH61366.1"/>
    <property type="molecule type" value="Genomic_DNA"/>
</dbReference>
<organism evidence="1">
    <name type="scientific">Desulfomonile tiedjei</name>
    <dbReference type="NCBI Taxonomy" id="2358"/>
    <lineage>
        <taxon>Bacteria</taxon>
        <taxon>Pseudomonadati</taxon>
        <taxon>Thermodesulfobacteriota</taxon>
        <taxon>Desulfomonilia</taxon>
        <taxon>Desulfomonilales</taxon>
        <taxon>Desulfomonilaceae</taxon>
        <taxon>Desulfomonile</taxon>
    </lineage>
</organism>
<reference evidence="1" key="1">
    <citation type="journal article" date="2020" name="mSystems">
        <title>Genome- and Community-Level Interaction Insights into Carbon Utilization and Element Cycling Functions of Hydrothermarchaeota in Hydrothermal Sediment.</title>
        <authorList>
            <person name="Zhou Z."/>
            <person name="Liu Y."/>
            <person name="Xu W."/>
            <person name="Pan J."/>
            <person name="Luo Z.H."/>
            <person name="Li M."/>
        </authorList>
    </citation>
    <scope>NUCLEOTIDE SEQUENCE [LARGE SCALE GENOMIC DNA]</scope>
    <source>
        <strain evidence="1">SpSt-769</strain>
    </source>
</reference>
<dbReference type="AlphaFoldDB" id="A0A7C4AS69"/>
<name>A0A7C4AS69_9BACT</name>